<protein>
    <recommendedName>
        <fullName evidence="8">Homeobox domain-containing protein</fullName>
    </recommendedName>
</protein>
<organism evidence="9 10">
    <name type="scientific">Patella caerulea</name>
    <name type="common">Rayed Mediterranean limpet</name>
    <dbReference type="NCBI Taxonomy" id="87958"/>
    <lineage>
        <taxon>Eukaryota</taxon>
        <taxon>Metazoa</taxon>
        <taxon>Spiralia</taxon>
        <taxon>Lophotrochozoa</taxon>
        <taxon>Mollusca</taxon>
        <taxon>Gastropoda</taxon>
        <taxon>Patellogastropoda</taxon>
        <taxon>Patelloidea</taxon>
        <taxon>Patellidae</taxon>
        <taxon>Patella</taxon>
    </lineage>
</organism>
<dbReference type="PANTHER" id="PTHR24340:SF35">
    <property type="entry name" value="HGTX, ISOFORM C"/>
    <property type="match status" value="1"/>
</dbReference>
<evidence type="ECO:0000256" key="2">
    <source>
        <dbReference type="ARBA" id="ARBA00023125"/>
    </source>
</evidence>
<dbReference type="PROSITE" id="PS00027">
    <property type="entry name" value="HOMEOBOX_1"/>
    <property type="match status" value="1"/>
</dbReference>
<dbReference type="EMBL" id="JAZGQO010000011">
    <property type="protein sequence ID" value="KAK6174297.1"/>
    <property type="molecule type" value="Genomic_DNA"/>
</dbReference>
<sequence>MLDYCSNDTSAGYANSNPSMNSILNQNMETSRQSTFVLSSPPLAALHNLTEMKFPATSSIMSTAEYEQNLKHMQQLAAQSTPHGITDILNRRALNGLGMPRFNAGMYLSPQVQFPKIAELPGRQPIFWPGVLPQPWRPQGETNGSCSRFATNQSTMVVDKDGKKKHTRPTFSGQQIFALEKTFEQTKYLAGPERARLAYALGMSESQVKVWFQNRRTKWRKRHAAEMATAKKKQEQAEDMEDAPSDGEDDNADGNSLCGLEGLGP</sequence>
<evidence type="ECO:0000256" key="3">
    <source>
        <dbReference type="ARBA" id="ARBA00023155"/>
    </source>
</evidence>
<dbReference type="InterPro" id="IPR017970">
    <property type="entry name" value="Homeobox_CS"/>
</dbReference>
<dbReference type="GO" id="GO:0005634">
    <property type="term" value="C:nucleus"/>
    <property type="evidence" value="ECO:0007669"/>
    <property type="project" value="UniProtKB-SubCell"/>
</dbReference>
<dbReference type="InterPro" id="IPR000047">
    <property type="entry name" value="HTH_motif"/>
</dbReference>
<dbReference type="AlphaFoldDB" id="A0AAN8PA01"/>
<dbReference type="PANTHER" id="PTHR24340">
    <property type="entry name" value="HOMEOBOX PROTEIN NKX"/>
    <property type="match status" value="1"/>
</dbReference>
<evidence type="ECO:0000313" key="9">
    <source>
        <dbReference type="EMBL" id="KAK6174297.1"/>
    </source>
</evidence>
<evidence type="ECO:0000313" key="10">
    <source>
        <dbReference type="Proteomes" id="UP001347796"/>
    </source>
</evidence>
<dbReference type="SMART" id="SM00389">
    <property type="entry name" value="HOX"/>
    <property type="match status" value="1"/>
</dbReference>
<evidence type="ECO:0000259" key="8">
    <source>
        <dbReference type="PROSITE" id="PS50071"/>
    </source>
</evidence>
<dbReference type="PROSITE" id="PS50071">
    <property type="entry name" value="HOMEOBOX_2"/>
    <property type="match status" value="1"/>
</dbReference>
<keyword evidence="3 5" id="KW-0371">Homeobox</keyword>
<dbReference type="Proteomes" id="UP001347796">
    <property type="component" value="Unassembled WGS sequence"/>
</dbReference>
<keyword evidence="10" id="KW-1185">Reference proteome</keyword>
<feature type="domain" description="Homeobox" evidence="8">
    <location>
        <begin position="162"/>
        <end position="222"/>
    </location>
</feature>
<name>A0AAN8PA01_PATCE</name>
<keyword evidence="2 5" id="KW-0238">DNA-binding</keyword>
<dbReference type="GO" id="GO:0000978">
    <property type="term" value="F:RNA polymerase II cis-regulatory region sequence-specific DNA binding"/>
    <property type="evidence" value="ECO:0007669"/>
    <property type="project" value="TreeGrafter"/>
</dbReference>
<dbReference type="GO" id="GO:0000981">
    <property type="term" value="F:DNA-binding transcription factor activity, RNA polymerase II-specific"/>
    <property type="evidence" value="ECO:0007669"/>
    <property type="project" value="InterPro"/>
</dbReference>
<comment type="caution">
    <text evidence="9">The sequence shown here is derived from an EMBL/GenBank/DDBJ whole genome shotgun (WGS) entry which is preliminary data.</text>
</comment>
<reference evidence="9 10" key="1">
    <citation type="submission" date="2024-01" db="EMBL/GenBank/DDBJ databases">
        <title>The genome of the rayed Mediterranean limpet Patella caerulea (Linnaeus, 1758).</title>
        <authorList>
            <person name="Anh-Thu Weber A."/>
            <person name="Halstead-Nussloch G."/>
        </authorList>
    </citation>
    <scope>NUCLEOTIDE SEQUENCE [LARGE SCALE GENOMIC DNA]</scope>
    <source>
        <strain evidence="9">AATW-2023a</strain>
        <tissue evidence="9">Whole specimen</tissue>
    </source>
</reference>
<dbReference type="InterPro" id="IPR050394">
    <property type="entry name" value="Homeobox_NK-like"/>
</dbReference>
<dbReference type="Gene3D" id="1.10.10.60">
    <property type="entry name" value="Homeodomain-like"/>
    <property type="match status" value="1"/>
</dbReference>
<evidence type="ECO:0000256" key="4">
    <source>
        <dbReference type="ARBA" id="ARBA00023242"/>
    </source>
</evidence>
<dbReference type="GO" id="GO:0030154">
    <property type="term" value="P:cell differentiation"/>
    <property type="evidence" value="ECO:0007669"/>
    <property type="project" value="TreeGrafter"/>
</dbReference>
<evidence type="ECO:0000256" key="1">
    <source>
        <dbReference type="ARBA" id="ARBA00004123"/>
    </source>
</evidence>
<dbReference type="CDD" id="cd00086">
    <property type="entry name" value="homeodomain"/>
    <property type="match status" value="1"/>
</dbReference>
<dbReference type="SUPFAM" id="SSF46689">
    <property type="entry name" value="Homeodomain-like"/>
    <property type="match status" value="1"/>
</dbReference>
<dbReference type="FunFam" id="1.10.10.60:FF:000067">
    <property type="entry name" value="NK6 homeobox 1"/>
    <property type="match status" value="1"/>
</dbReference>
<keyword evidence="4 5" id="KW-0539">Nucleus</keyword>
<comment type="subcellular location">
    <subcellularLocation>
        <location evidence="1 5 6">Nucleus</location>
    </subcellularLocation>
</comment>
<feature type="region of interest" description="Disordered" evidence="7">
    <location>
        <begin position="223"/>
        <end position="265"/>
    </location>
</feature>
<feature type="DNA-binding region" description="Homeobox" evidence="5">
    <location>
        <begin position="164"/>
        <end position="223"/>
    </location>
</feature>
<accession>A0AAN8PA01</accession>
<evidence type="ECO:0000256" key="7">
    <source>
        <dbReference type="SAM" id="MobiDB-lite"/>
    </source>
</evidence>
<gene>
    <name evidence="9" type="ORF">SNE40_017606</name>
</gene>
<dbReference type="Pfam" id="PF00046">
    <property type="entry name" value="Homeodomain"/>
    <property type="match status" value="1"/>
</dbReference>
<evidence type="ECO:0000256" key="5">
    <source>
        <dbReference type="PROSITE-ProRule" id="PRU00108"/>
    </source>
</evidence>
<dbReference type="InterPro" id="IPR009057">
    <property type="entry name" value="Homeodomain-like_sf"/>
</dbReference>
<evidence type="ECO:0000256" key="6">
    <source>
        <dbReference type="RuleBase" id="RU000682"/>
    </source>
</evidence>
<dbReference type="PRINTS" id="PR00031">
    <property type="entry name" value="HTHREPRESSR"/>
</dbReference>
<proteinExistence type="predicted"/>
<dbReference type="PRINTS" id="PR00024">
    <property type="entry name" value="HOMEOBOX"/>
</dbReference>
<dbReference type="InterPro" id="IPR020479">
    <property type="entry name" value="HD_metazoa"/>
</dbReference>
<feature type="compositionally biased region" description="Acidic residues" evidence="7">
    <location>
        <begin position="237"/>
        <end position="252"/>
    </location>
</feature>
<dbReference type="InterPro" id="IPR001356">
    <property type="entry name" value="HD"/>
</dbReference>